<name>A0A645H2E4_9ZZZZ</name>
<evidence type="ECO:0000313" key="2">
    <source>
        <dbReference type="EMBL" id="MPN33188.1"/>
    </source>
</evidence>
<feature type="region of interest" description="Disordered" evidence="1">
    <location>
        <begin position="164"/>
        <end position="189"/>
    </location>
</feature>
<organism evidence="2">
    <name type="scientific">bioreactor metagenome</name>
    <dbReference type="NCBI Taxonomy" id="1076179"/>
    <lineage>
        <taxon>unclassified sequences</taxon>
        <taxon>metagenomes</taxon>
        <taxon>ecological metagenomes</taxon>
    </lineage>
</organism>
<accession>A0A645H2E4</accession>
<evidence type="ECO:0000256" key="1">
    <source>
        <dbReference type="SAM" id="MobiDB-lite"/>
    </source>
</evidence>
<proteinExistence type="predicted"/>
<dbReference type="SUPFAM" id="SSF69255">
    <property type="entry name" value="gp5 N-terminal domain-like"/>
    <property type="match status" value="1"/>
</dbReference>
<dbReference type="EMBL" id="VSSQ01085576">
    <property type="protein sequence ID" value="MPN33188.1"/>
    <property type="molecule type" value="Genomic_DNA"/>
</dbReference>
<gene>
    <name evidence="2" type="ORF">SDC9_180672</name>
</gene>
<protein>
    <recommendedName>
        <fullName evidence="3">Phage protein Gp138 N-terminal domain-containing protein</fullName>
    </recommendedName>
</protein>
<evidence type="ECO:0008006" key="3">
    <source>
        <dbReference type="Google" id="ProtNLM"/>
    </source>
</evidence>
<dbReference type="AlphaFoldDB" id="A0A645H2E4"/>
<reference evidence="2" key="1">
    <citation type="submission" date="2019-08" db="EMBL/GenBank/DDBJ databases">
        <authorList>
            <person name="Kucharzyk K."/>
            <person name="Murdoch R.W."/>
            <person name="Higgins S."/>
            <person name="Loffler F."/>
        </authorList>
    </citation>
    <scope>NUCLEOTIDE SEQUENCE</scope>
</reference>
<feature type="compositionally biased region" description="Low complexity" evidence="1">
    <location>
        <begin position="167"/>
        <end position="176"/>
    </location>
</feature>
<feature type="compositionally biased region" description="Basic and acidic residues" evidence="1">
    <location>
        <begin position="179"/>
        <end position="189"/>
    </location>
</feature>
<sequence length="189" mass="19708">MDVRLLTPEMRIDDDMPLIRDVPVGLPGAGPERGFTALPKPGTIVEIAFAFGRLQLPFVRTVLPDGLALAVTDGASARWQQSADSFQEVDAAGNWKRATTGNIADIADGKIDQAALGNWTASGQKVWLGTATDNSLSAISDCLASILAAIGILAGHTHPNVGGCEQSGSISSAKSSGDTAKERLDLIKQ</sequence>
<comment type="caution">
    <text evidence="2">The sequence shown here is derived from an EMBL/GenBank/DDBJ whole genome shotgun (WGS) entry which is preliminary data.</text>
</comment>